<sequence>MSYSDEYDVSDLADAGGDQSHGAFGAHEKIVRRRSSKACDQCRKSKCKCERTSPNEPSCTFLGPSRKRGPPKGYIDAIEARLHQTEALVGIMLATKDPRAKSLLDDMAKDPLAREIINRVDNSPYGVKGRKRESGIPSKSRPSGTNSDSSTQKEGKIELTSTHPSNEWQDSVTAMLDVGAGFPANKAEAAKDVAGIDDDRRSVENGLRSPLRIVPPPRPASSETRSSDENCSPARRQRRRIGDHDFSPQELVYPSSANASAVSLLSPASAVRRRGRGISHTYSSLSPIHPMNKVRSSSVDSLSSDSEDELTGAVGQLSINEDEQNELMGAMKEEYGASLKREYGPPAPDAPSILQGEDEYVSQLPEQAVQNRLLDLYFRHVHSSFPVIHKQSFLGVYRKTPQTSEPDNSSGINRRPRRIPALLLLTMFSIAARYDKTASVPPPTDPSVMWSAGDEYLDLAKVILDQSYSSSRSSTCQALLLMGYREVGIGAMAQAWTYIGMAIRMAQDLGMHRSADGWARVGLGGRLFSEWELQERKRIWYGCVIMDKYISTYIGRPLMIFERDFDTPLPNEDDPEELEDWPGRNAAEQPNTMLSYRISCFNASSSLSGILSTIVQAIYAVRPVSSRHAESAVLEGLLDKWYLELPEHLRYDPNGVNKVPPLPHILTLHMQYWCAVLLLHRPFIRSIYSGKPRSEESEDPDAVANATKNYELCAGAANHISSIVSVYAEKYPLDRCSVFLCYYLFTASIMHVTTLTTYPTDPQAHLGLKRCMDALEMMATIWPSAHRALQLLRGAKVNLQGSEILAQSNSAVRQKRSAENSLNDSEHINRRYLPNHLDTQTTYPASRPSEFSSNYLYPTIDTYTQASSTHPSHASPTLAAVPSTASSANYRWHAEDYHSQHSFTSNTPLSTSVLPQVYSTGFGDDRTHVSHHRVNSQPDHSSHTVTNRYPQYWNDYSTFPQLGQAYPTVHDNSQPPPPPINSQLYAAPEQYSLYGMFR</sequence>
<feature type="compositionally biased region" description="Acidic residues" evidence="8">
    <location>
        <begin position="1"/>
        <end position="11"/>
    </location>
</feature>
<dbReference type="GO" id="GO:0008270">
    <property type="term" value="F:zinc ion binding"/>
    <property type="evidence" value="ECO:0007669"/>
    <property type="project" value="InterPro"/>
</dbReference>
<keyword evidence="6" id="KW-0804">Transcription</keyword>
<dbReference type="SUPFAM" id="SSF57701">
    <property type="entry name" value="Zn2/Cys6 DNA-binding domain"/>
    <property type="match status" value="1"/>
</dbReference>
<evidence type="ECO:0000256" key="2">
    <source>
        <dbReference type="ARBA" id="ARBA00022723"/>
    </source>
</evidence>
<dbReference type="InterPro" id="IPR051615">
    <property type="entry name" value="Transcr_Regulatory_Elem"/>
</dbReference>
<dbReference type="SMART" id="SM00906">
    <property type="entry name" value="Fungal_trans"/>
    <property type="match status" value="1"/>
</dbReference>
<gene>
    <name evidence="10" type="ORF">H1R20_g14154</name>
</gene>
<accession>A0A9W8MAQ5</accession>
<dbReference type="Gene3D" id="4.10.240.10">
    <property type="entry name" value="Zn(2)-C6 fungal-type DNA-binding domain"/>
    <property type="match status" value="1"/>
</dbReference>
<evidence type="ECO:0000256" key="5">
    <source>
        <dbReference type="ARBA" id="ARBA00023125"/>
    </source>
</evidence>
<dbReference type="InterPro" id="IPR007219">
    <property type="entry name" value="XnlR_reg_dom"/>
</dbReference>
<dbReference type="GO" id="GO:0000981">
    <property type="term" value="F:DNA-binding transcription factor activity, RNA polymerase II-specific"/>
    <property type="evidence" value="ECO:0007669"/>
    <property type="project" value="InterPro"/>
</dbReference>
<dbReference type="InterPro" id="IPR001138">
    <property type="entry name" value="Zn2Cys6_DnaBD"/>
</dbReference>
<evidence type="ECO:0000313" key="10">
    <source>
        <dbReference type="EMBL" id="KAJ2922912.1"/>
    </source>
</evidence>
<feature type="region of interest" description="Disordered" evidence="8">
    <location>
        <begin position="193"/>
        <end position="247"/>
    </location>
</feature>
<dbReference type="CDD" id="cd12148">
    <property type="entry name" value="fungal_TF_MHR"/>
    <property type="match status" value="1"/>
</dbReference>
<dbReference type="InterPro" id="IPR036864">
    <property type="entry name" value="Zn2-C6_fun-type_DNA-bd_sf"/>
</dbReference>
<feature type="compositionally biased region" description="Polar residues" evidence="8">
    <location>
        <begin position="935"/>
        <end position="947"/>
    </location>
</feature>
<dbReference type="GO" id="GO:0005634">
    <property type="term" value="C:nucleus"/>
    <property type="evidence" value="ECO:0007669"/>
    <property type="project" value="UniProtKB-SubCell"/>
</dbReference>
<organism evidence="10 11">
    <name type="scientific">Candolleomyces eurysporus</name>
    <dbReference type="NCBI Taxonomy" id="2828524"/>
    <lineage>
        <taxon>Eukaryota</taxon>
        <taxon>Fungi</taxon>
        <taxon>Dikarya</taxon>
        <taxon>Basidiomycota</taxon>
        <taxon>Agaricomycotina</taxon>
        <taxon>Agaricomycetes</taxon>
        <taxon>Agaricomycetidae</taxon>
        <taxon>Agaricales</taxon>
        <taxon>Agaricineae</taxon>
        <taxon>Psathyrellaceae</taxon>
        <taxon>Candolleomyces</taxon>
    </lineage>
</organism>
<feature type="non-terminal residue" evidence="10">
    <location>
        <position position="998"/>
    </location>
</feature>
<keyword evidence="5" id="KW-0238">DNA-binding</keyword>
<feature type="compositionally biased region" description="Polar residues" evidence="8">
    <location>
        <begin position="159"/>
        <end position="168"/>
    </location>
</feature>
<dbReference type="PANTHER" id="PTHR31313">
    <property type="entry name" value="TY1 ENHANCER ACTIVATOR"/>
    <property type="match status" value="1"/>
</dbReference>
<name>A0A9W8MAQ5_9AGAR</name>
<keyword evidence="7" id="KW-0539">Nucleus</keyword>
<feature type="compositionally biased region" description="Polar residues" evidence="8">
    <location>
        <begin position="140"/>
        <end position="150"/>
    </location>
</feature>
<keyword evidence="11" id="KW-1185">Reference proteome</keyword>
<dbReference type="CDD" id="cd00067">
    <property type="entry name" value="GAL4"/>
    <property type="match status" value="1"/>
</dbReference>
<comment type="caution">
    <text evidence="10">The sequence shown here is derived from an EMBL/GenBank/DDBJ whole genome shotgun (WGS) entry which is preliminary data.</text>
</comment>
<keyword evidence="3" id="KW-0862">Zinc</keyword>
<evidence type="ECO:0000259" key="9">
    <source>
        <dbReference type="SMART" id="SM00906"/>
    </source>
</evidence>
<dbReference type="GO" id="GO:0006351">
    <property type="term" value="P:DNA-templated transcription"/>
    <property type="evidence" value="ECO:0007669"/>
    <property type="project" value="InterPro"/>
</dbReference>
<evidence type="ECO:0000256" key="6">
    <source>
        <dbReference type="ARBA" id="ARBA00023163"/>
    </source>
</evidence>
<feature type="region of interest" description="Disordered" evidence="8">
    <location>
        <begin position="123"/>
        <end position="168"/>
    </location>
</feature>
<evidence type="ECO:0000256" key="1">
    <source>
        <dbReference type="ARBA" id="ARBA00004123"/>
    </source>
</evidence>
<dbReference type="AlphaFoldDB" id="A0A9W8MAQ5"/>
<dbReference type="EMBL" id="JANBPK010001473">
    <property type="protein sequence ID" value="KAJ2922912.1"/>
    <property type="molecule type" value="Genomic_DNA"/>
</dbReference>
<protein>
    <recommendedName>
        <fullName evidence="9">Xylanolytic transcriptional activator regulatory domain-containing protein</fullName>
    </recommendedName>
</protein>
<dbReference type="Proteomes" id="UP001140091">
    <property type="component" value="Unassembled WGS sequence"/>
</dbReference>
<dbReference type="Pfam" id="PF04082">
    <property type="entry name" value="Fungal_trans"/>
    <property type="match status" value="1"/>
</dbReference>
<keyword evidence="4" id="KW-0805">Transcription regulation</keyword>
<feature type="region of interest" description="Disordered" evidence="8">
    <location>
        <begin position="810"/>
        <end position="829"/>
    </location>
</feature>
<dbReference type="GO" id="GO:0003677">
    <property type="term" value="F:DNA binding"/>
    <property type="evidence" value="ECO:0007669"/>
    <property type="project" value="UniProtKB-KW"/>
</dbReference>
<feature type="region of interest" description="Disordered" evidence="8">
    <location>
        <begin position="924"/>
        <end position="947"/>
    </location>
</feature>
<dbReference type="OrthoDB" id="2123952at2759"/>
<dbReference type="PANTHER" id="PTHR31313:SF78">
    <property type="entry name" value="TRANSCRIPTION FACTOR DOMAIN-CONTAINING PROTEIN"/>
    <property type="match status" value="1"/>
</dbReference>
<feature type="domain" description="Xylanolytic transcriptional activator regulatory" evidence="9">
    <location>
        <begin position="495"/>
        <end position="576"/>
    </location>
</feature>
<proteinExistence type="predicted"/>
<evidence type="ECO:0000256" key="3">
    <source>
        <dbReference type="ARBA" id="ARBA00022833"/>
    </source>
</evidence>
<evidence type="ECO:0000256" key="7">
    <source>
        <dbReference type="ARBA" id="ARBA00023242"/>
    </source>
</evidence>
<evidence type="ECO:0000256" key="8">
    <source>
        <dbReference type="SAM" id="MobiDB-lite"/>
    </source>
</evidence>
<feature type="region of interest" description="Disordered" evidence="8">
    <location>
        <begin position="1"/>
        <end position="29"/>
    </location>
</feature>
<evidence type="ECO:0000256" key="4">
    <source>
        <dbReference type="ARBA" id="ARBA00023015"/>
    </source>
</evidence>
<reference evidence="10" key="1">
    <citation type="submission" date="2022-06" db="EMBL/GenBank/DDBJ databases">
        <title>Genome Sequence of Candolleomyces eurysporus.</title>
        <authorList>
            <person name="Buettner E."/>
        </authorList>
    </citation>
    <scope>NUCLEOTIDE SEQUENCE</scope>
    <source>
        <strain evidence="10">VTCC 930004</strain>
    </source>
</reference>
<comment type="subcellular location">
    <subcellularLocation>
        <location evidence="1">Nucleus</location>
    </subcellularLocation>
</comment>
<evidence type="ECO:0000313" key="11">
    <source>
        <dbReference type="Proteomes" id="UP001140091"/>
    </source>
</evidence>
<keyword evidence="2" id="KW-0479">Metal-binding</keyword>